<dbReference type="OrthoDB" id="10632418at2759"/>
<dbReference type="InParanoid" id="A0A7M7JGB3"/>
<evidence type="ECO:0000313" key="3">
    <source>
        <dbReference type="Proteomes" id="UP000594260"/>
    </source>
</evidence>
<organism evidence="2 3">
    <name type="scientific">Varroa destructor</name>
    <name type="common">Honeybee mite</name>
    <dbReference type="NCBI Taxonomy" id="109461"/>
    <lineage>
        <taxon>Eukaryota</taxon>
        <taxon>Metazoa</taxon>
        <taxon>Ecdysozoa</taxon>
        <taxon>Arthropoda</taxon>
        <taxon>Chelicerata</taxon>
        <taxon>Arachnida</taxon>
        <taxon>Acari</taxon>
        <taxon>Parasitiformes</taxon>
        <taxon>Mesostigmata</taxon>
        <taxon>Gamasina</taxon>
        <taxon>Dermanyssoidea</taxon>
        <taxon>Varroidae</taxon>
        <taxon>Varroa</taxon>
    </lineage>
</organism>
<sequence length="254" mass="27408">MADVKEGRKRVAVVDNLIKRLRAKGELNIQPVRHFGPKYGQRHNPYANGVKKYELTGAGIYREDIACANTPGSNSTATSPHNHNSNCSSTTNGSINSTTEGHRPQLNQTSSTASSCKNQMNAKSSRSLQIGGRSGGQMRRFRKSVFASSSYATNDLFSSANVPAIDGHMPHIRRVGDDRLGSRDRADGERDMCVDIQHASGIINVMGSSNGSSPTSDHYGPGDDMVSIVQGDEAGQSDMYLCRLDNGFAQETTL</sequence>
<dbReference type="AlphaFoldDB" id="A0A7M7JGB3"/>
<dbReference type="KEGG" id="vde:111243901"/>
<feature type="compositionally biased region" description="Polar residues" evidence="1">
    <location>
        <begin position="105"/>
        <end position="128"/>
    </location>
</feature>
<feature type="region of interest" description="Disordered" evidence="1">
    <location>
        <begin position="72"/>
        <end position="136"/>
    </location>
</feature>
<keyword evidence="3" id="KW-1185">Reference proteome</keyword>
<accession>A0A7M7JGB3</accession>
<name>A0A7M7JGB3_VARDE</name>
<dbReference type="Proteomes" id="UP000594260">
    <property type="component" value="Unplaced"/>
</dbReference>
<dbReference type="GeneID" id="111243901"/>
<dbReference type="EnsemblMetazoa" id="XM_022790197">
    <property type="protein sequence ID" value="XP_022645932"/>
    <property type="gene ID" value="LOC111243901"/>
</dbReference>
<dbReference type="RefSeq" id="XP_022645932.1">
    <property type="nucleotide sequence ID" value="XM_022790197.1"/>
</dbReference>
<protein>
    <submittedName>
        <fullName evidence="2">Uncharacterized protein</fullName>
    </submittedName>
</protein>
<reference evidence="2" key="1">
    <citation type="submission" date="2021-01" db="UniProtKB">
        <authorList>
            <consortium name="EnsemblMetazoa"/>
        </authorList>
    </citation>
    <scope>IDENTIFICATION</scope>
</reference>
<feature type="compositionally biased region" description="Low complexity" evidence="1">
    <location>
        <begin position="78"/>
        <end position="99"/>
    </location>
</feature>
<evidence type="ECO:0000313" key="2">
    <source>
        <dbReference type="EnsemblMetazoa" id="XP_022645932"/>
    </source>
</evidence>
<evidence type="ECO:0000256" key="1">
    <source>
        <dbReference type="SAM" id="MobiDB-lite"/>
    </source>
</evidence>
<proteinExistence type="predicted"/>